<dbReference type="GO" id="GO:0009507">
    <property type="term" value="C:chloroplast"/>
    <property type="evidence" value="ECO:0007669"/>
    <property type="project" value="TreeGrafter"/>
</dbReference>
<protein>
    <submittedName>
        <fullName evidence="1">Uncharacterized protein</fullName>
    </submittedName>
</protein>
<comment type="caution">
    <text evidence="1">The sequence shown here is derived from an EMBL/GenBank/DDBJ whole genome shotgun (WGS) entry which is preliminary data.</text>
</comment>
<dbReference type="EMBL" id="JXTB01000046">
    <property type="protein sequence ID" value="PON71139.1"/>
    <property type="molecule type" value="Genomic_DNA"/>
</dbReference>
<accession>A0A2P5DCX1</accession>
<organism evidence="1 2">
    <name type="scientific">Parasponia andersonii</name>
    <name type="common">Sponia andersonii</name>
    <dbReference type="NCBI Taxonomy" id="3476"/>
    <lineage>
        <taxon>Eukaryota</taxon>
        <taxon>Viridiplantae</taxon>
        <taxon>Streptophyta</taxon>
        <taxon>Embryophyta</taxon>
        <taxon>Tracheophyta</taxon>
        <taxon>Spermatophyta</taxon>
        <taxon>Magnoliopsida</taxon>
        <taxon>eudicotyledons</taxon>
        <taxon>Gunneridae</taxon>
        <taxon>Pentapetalae</taxon>
        <taxon>rosids</taxon>
        <taxon>fabids</taxon>
        <taxon>Rosales</taxon>
        <taxon>Cannabaceae</taxon>
        <taxon>Parasponia</taxon>
    </lineage>
</organism>
<dbReference type="PANTHER" id="PTHR37758:SF1">
    <property type="entry name" value="OS03G0334300 PROTEIN"/>
    <property type="match status" value="1"/>
</dbReference>
<dbReference type="Proteomes" id="UP000237105">
    <property type="component" value="Unassembled WGS sequence"/>
</dbReference>
<gene>
    <name evidence="1" type="ORF">PanWU01x14_075780</name>
</gene>
<evidence type="ECO:0000313" key="1">
    <source>
        <dbReference type="EMBL" id="PON71139.1"/>
    </source>
</evidence>
<reference evidence="2" key="1">
    <citation type="submission" date="2016-06" db="EMBL/GenBank/DDBJ databases">
        <title>Parallel loss of symbiosis genes in relatives of nitrogen-fixing non-legume Parasponia.</title>
        <authorList>
            <person name="Van Velzen R."/>
            <person name="Holmer R."/>
            <person name="Bu F."/>
            <person name="Rutten L."/>
            <person name="Van Zeijl A."/>
            <person name="Liu W."/>
            <person name="Santuari L."/>
            <person name="Cao Q."/>
            <person name="Sharma T."/>
            <person name="Shen D."/>
            <person name="Roswanjaya Y."/>
            <person name="Wardhani T."/>
            <person name="Kalhor M.S."/>
            <person name="Jansen J."/>
            <person name="Van den Hoogen J."/>
            <person name="Gungor B."/>
            <person name="Hartog M."/>
            <person name="Hontelez J."/>
            <person name="Verver J."/>
            <person name="Yang W.-C."/>
            <person name="Schijlen E."/>
            <person name="Repin R."/>
            <person name="Schilthuizen M."/>
            <person name="Schranz E."/>
            <person name="Heidstra R."/>
            <person name="Miyata K."/>
            <person name="Fedorova E."/>
            <person name="Kohlen W."/>
            <person name="Bisseling T."/>
            <person name="Smit S."/>
            <person name="Geurts R."/>
        </authorList>
    </citation>
    <scope>NUCLEOTIDE SEQUENCE [LARGE SCALE GENOMIC DNA]</scope>
    <source>
        <strain evidence="2">cv. WU1-14</strain>
    </source>
</reference>
<dbReference type="AlphaFoldDB" id="A0A2P5DCX1"/>
<name>A0A2P5DCX1_PARAD</name>
<proteinExistence type="predicted"/>
<evidence type="ECO:0000313" key="2">
    <source>
        <dbReference type="Proteomes" id="UP000237105"/>
    </source>
</evidence>
<dbReference type="PANTHER" id="PTHR37758">
    <property type="entry name" value="OS03G0334300 PROTEIN"/>
    <property type="match status" value="1"/>
</dbReference>
<sequence length="166" mass="18199">MEVPLCQSSCSLRTSIPCQSLLSRSTKRPTSVAAATEGGTLKAMRPWFNQKGVVDRHGAKLKMAMECANLGPMQAAEVESRELDYEMSVEEAAEWMKAGSLREKCGGGRGVVELLECLEREAIMGEDHGREPNDYNRRAQIFDRSARVFQALKESTGTSTPAAVDD</sequence>
<keyword evidence="2" id="KW-1185">Reference proteome</keyword>
<dbReference type="OrthoDB" id="1576084at2759"/>